<sequence length="277" mass="29956">MSGLTATLETPSGTNEHDDAPNASISTSPSSADGVDVNERFDRRIARLVNGTLSSMSVRRPAPREKILVSALSRPDLCATAAFATRQGSQLNRPTLLGWLPAREVNRFTIIILFPPNLPLPTQLVATYLNLHLSALCHGFSVNDVSTRGSLSQDWALDKFVSLHATTISPVRASIVRIIQTTEFSNLSARLAASVPIALSTGAPTIFFAILSTFEELLSVEGRISRTSPVFHRFSVTAHNTRTWARASLINAASVLEAELAVDEFVKDKVETADTAF</sequence>
<dbReference type="EMBL" id="JAWWNJ010000058">
    <property type="protein sequence ID" value="KAK7013862.1"/>
    <property type="molecule type" value="Genomic_DNA"/>
</dbReference>
<comment type="caution">
    <text evidence="2">The sequence shown here is derived from an EMBL/GenBank/DDBJ whole genome shotgun (WGS) entry which is preliminary data.</text>
</comment>
<evidence type="ECO:0000313" key="3">
    <source>
        <dbReference type="Proteomes" id="UP001362999"/>
    </source>
</evidence>
<proteinExistence type="predicted"/>
<feature type="compositionally biased region" description="Polar residues" evidence="1">
    <location>
        <begin position="1"/>
        <end position="14"/>
    </location>
</feature>
<feature type="region of interest" description="Disordered" evidence="1">
    <location>
        <begin position="1"/>
        <end position="35"/>
    </location>
</feature>
<keyword evidence="3" id="KW-1185">Reference proteome</keyword>
<evidence type="ECO:0000256" key="1">
    <source>
        <dbReference type="SAM" id="MobiDB-lite"/>
    </source>
</evidence>
<name>A0AAW0AL10_9AGAR</name>
<organism evidence="2 3">
    <name type="scientific">Favolaschia claudopus</name>
    <dbReference type="NCBI Taxonomy" id="2862362"/>
    <lineage>
        <taxon>Eukaryota</taxon>
        <taxon>Fungi</taxon>
        <taxon>Dikarya</taxon>
        <taxon>Basidiomycota</taxon>
        <taxon>Agaricomycotina</taxon>
        <taxon>Agaricomycetes</taxon>
        <taxon>Agaricomycetidae</taxon>
        <taxon>Agaricales</taxon>
        <taxon>Marasmiineae</taxon>
        <taxon>Mycenaceae</taxon>
        <taxon>Favolaschia</taxon>
    </lineage>
</organism>
<dbReference type="Proteomes" id="UP001362999">
    <property type="component" value="Unassembled WGS sequence"/>
</dbReference>
<reference evidence="2 3" key="1">
    <citation type="journal article" date="2024" name="J Genomics">
        <title>Draft genome sequencing and assembly of Favolaschia claudopus CIRM-BRFM 2984 isolated from oak limbs.</title>
        <authorList>
            <person name="Navarro D."/>
            <person name="Drula E."/>
            <person name="Chaduli D."/>
            <person name="Cazenave R."/>
            <person name="Ahrendt S."/>
            <person name="Wang J."/>
            <person name="Lipzen A."/>
            <person name="Daum C."/>
            <person name="Barry K."/>
            <person name="Grigoriev I.V."/>
            <person name="Favel A."/>
            <person name="Rosso M.N."/>
            <person name="Martin F."/>
        </authorList>
    </citation>
    <scope>NUCLEOTIDE SEQUENCE [LARGE SCALE GENOMIC DNA]</scope>
    <source>
        <strain evidence="2 3">CIRM-BRFM 2984</strain>
    </source>
</reference>
<protein>
    <submittedName>
        <fullName evidence="2">Uncharacterized protein</fullName>
    </submittedName>
</protein>
<gene>
    <name evidence="2" type="ORF">R3P38DRAFT_2788123</name>
</gene>
<dbReference type="AlphaFoldDB" id="A0AAW0AL10"/>
<evidence type="ECO:0000313" key="2">
    <source>
        <dbReference type="EMBL" id="KAK7013862.1"/>
    </source>
</evidence>
<accession>A0AAW0AL10</accession>